<gene>
    <name evidence="8" type="ORF">EXU30_16345</name>
</gene>
<keyword evidence="4 5" id="KW-0238">DNA-binding</keyword>
<evidence type="ECO:0000256" key="1">
    <source>
        <dbReference type="ARBA" id="ARBA00004453"/>
    </source>
</evidence>
<dbReference type="SMART" id="SM00528">
    <property type="entry name" value="HNS"/>
    <property type="match status" value="1"/>
</dbReference>
<dbReference type="GO" id="GO:0046983">
    <property type="term" value="F:protein dimerization activity"/>
    <property type="evidence" value="ECO:0007669"/>
    <property type="project" value="InterPro"/>
</dbReference>
<dbReference type="PIRSF" id="PIRSF002096">
    <property type="entry name" value="HnS"/>
    <property type="match status" value="1"/>
</dbReference>
<dbReference type="InterPro" id="IPR054180">
    <property type="entry name" value="H-NS-like_N"/>
</dbReference>
<comment type="similarity">
    <text evidence="2 5">Belongs to the histone-like protein H-NS family.</text>
</comment>
<dbReference type="GO" id="GO:0030527">
    <property type="term" value="F:structural constituent of chromatin"/>
    <property type="evidence" value="ECO:0007669"/>
    <property type="project" value="InterPro"/>
</dbReference>
<comment type="subcellular location">
    <subcellularLocation>
        <location evidence="1">Cytoplasm</location>
        <location evidence="1">Nucleoid</location>
    </subcellularLocation>
</comment>
<dbReference type="GO" id="GO:0009295">
    <property type="term" value="C:nucleoid"/>
    <property type="evidence" value="ECO:0007669"/>
    <property type="project" value="UniProtKB-SubCell"/>
</dbReference>
<dbReference type="KEGG" id="smai:EXU30_16345"/>
<dbReference type="SUPFAM" id="SSF81273">
    <property type="entry name" value="H-NS histone-like proteins"/>
    <property type="match status" value="2"/>
</dbReference>
<dbReference type="GO" id="GO:0000976">
    <property type="term" value="F:transcription cis-regulatory region binding"/>
    <property type="evidence" value="ECO:0007669"/>
    <property type="project" value="TreeGrafter"/>
</dbReference>
<organism evidence="8 9">
    <name type="scientific">Shewanella maritima</name>
    <dbReference type="NCBI Taxonomy" id="2520507"/>
    <lineage>
        <taxon>Bacteria</taxon>
        <taxon>Pseudomonadati</taxon>
        <taxon>Pseudomonadota</taxon>
        <taxon>Gammaproteobacteria</taxon>
        <taxon>Alteromonadales</taxon>
        <taxon>Shewanellaceae</taxon>
        <taxon>Shewanella</taxon>
    </lineage>
</organism>
<evidence type="ECO:0000313" key="8">
    <source>
        <dbReference type="EMBL" id="QBF84068.1"/>
    </source>
</evidence>
<reference evidence="8 9" key="1">
    <citation type="submission" date="2019-02" db="EMBL/GenBank/DDBJ databases">
        <title>Shewanella sp. D4-2 isolated from Dokdo Island.</title>
        <authorList>
            <person name="Baek K."/>
        </authorList>
    </citation>
    <scope>NUCLEOTIDE SEQUENCE [LARGE SCALE GENOMIC DNA]</scope>
    <source>
        <strain evidence="8 9">D4-2</strain>
    </source>
</reference>
<evidence type="ECO:0000256" key="4">
    <source>
        <dbReference type="ARBA" id="ARBA00023125"/>
    </source>
</evidence>
<dbReference type="Gene3D" id="1.10.287.1050">
    <property type="entry name" value="H-NS histone-like proteins"/>
    <property type="match status" value="1"/>
</dbReference>
<evidence type="ECO:0000256" key="6">
    <source>
        <dbReference type="SAM" id="Coils"/>
    </source>
</evidence>
<dbReference type="InterPro" id="IPR037150">
    <property type="entry name" value="H-NS_C_dom_sf"/>
</dbReference>
<feature type="domain" description="DNA-binding protein H-NS-like C-terminal" evidence="7">
    <location>
        <begin position="84"/>
        <end position="130"/>
    </location>
</feature>
<evidence type="ECO:0000313" key="9">
    <source>
        <dbReference type="Proteomes" id="UP000291106"/>
    </source>
</evidence>
<keyword evidence="3" id="KW-0963">Cytoplasm</keyword>
<accession>A0A411PKM0</accession>
<dbReference type="InterPro" id="IPR027454">
    <property type="entry name" value="Histone_HNS_N"/>
</dbReference>
<dbReference type="GO" id="GO:0003681">
    <property type="term" value="F:bent DNA binding"/>
    <property type="evidence" value="ECO:0007669"/>
    <property type="project" value="TreeGrafter"/>
</dbReference>
<proteinExistence type="inferred from homology"/>
<dbReference type="GO" id="GO:0001217">
    <property type="term" value="F:DNA-binding transcription repressor activity"/>
    <property type="evidence" value="ECO:0007669"/>
    <property type="project" value="TreeGrafter"/>
</dbReference>
<dbReference type="Proteomes" id="UP000291106">
    <property type="component" value="Chromosome"/>
</dbReference>
<dbReference type="GO" id="GO:0003680">
    <property type="term" value="F:minor groove of adenine-thymine-rich DNA binding"/>
    <property type="evidence" value="ECO:0007669"/>
    <property type="project" value="TreeGrafter"/>
</dbReference>
<evidence type="ECO:0000256" key="5">
    <source>
        <dbReference type="PIRNR" id="PIRNR002096"/>
    </source>
</evidence>
<keyword evidence="6" id="KW-0175">Coiled coil</keyword>
<dbReference type="PANTHER" id="PTHR38097">
    <property type="match status" value="1"/>
</dbReference>
<dbReference type="Pfam" id="PF22470">
    <property type="entry name" value="Histone_HNS_N"/>
    <property type="match status" value="1"/>
</dbReference>
<keyword evidence="9" id="KW-1185">Reference proteome</keyword>
<dbReference type="AlphaFoldDB" id="A0A411PKM0"/>
<dbReference type="InterPro" id="IPR001801">
    <property type="entry name" value="Histone_HNS"/>
</dbReference>
<dbReference type="Gene3D" id="4.10.430.10">
    <property type="entry name" value="Histone-like protein H-NS, C-terminal domain"/>
    <property type="match status" value="1"/>
</dbReference>
<dbReference type="OrthoDB" id="6088948at2"/>
<name>A0A411PKM0_9GAMM</name>
<dbReference type="RefSeq" id="WP_130601809.1">
    <property type="nucleotide sequence ID" value="NZ_CP036200.1"/>
</dbReference>
<dbReference type="GO" id="GO:0032993">
    <property type="term" value="C:protein-DNA complex"/>
    <property type="evidence" value="ECO:0007669"/>
    <property type="project" value="TreeGrafter"/>
</dbReference>
<dbReference type="InterPro" id="IPR027444">
    <property type="entry name" value="H-NS_C_dom"/>
</dbReference>
<sequence length="134" mass="14697">MSDFISVLTHGRRFKAAVKDLALEDLRDVATKLNKIIDDREAEEKAKAEANAARDARIAEILAQIEESGLSIEDLDASATKPAPKKRAPRPAKYQITVDGELITWTGQGRMPTVFKNEVDAGKSMDDFLIPGMA</sequence>
<evidence type="ECO:0000256" key="3">
    <source>
        <dbReference type="ARBA" id="ARBA00022490"/>
    </source>
</evidence>
<dbReference type="GO" id="GO:0005829">
    <property type="term" value="C:cytosol"/>
    <property type="evidence" value="ECO:0007669"/>
    <property type="project" value="TreeGrafter"/>
</dbReference>
<dbReference type="Pfam" id="PF00816">
    <property type="entry name" value="Histone_HNS"/>
    <property type="match status" value="1"/>
</dbReference>
<protein>
    <recommendedName>
        <fullName evidence="5">DNA-binding protein</fullName>
    </recommendedName>
</protein>
<evidence type="ECO:0000256" key="2">
    <source>
        <dbReference type="ARBA" id="ARBA00010610"/>
    </source>
</evidence>
<feature type="coiled-coil region" evidence="6">
    <location>
        <begin position="23"/>
        <end position="53"/>
    </location>
</feature>
<evidence type="ECO:0000259" key="7">
    <source>
        <dbReference type="SMART" id="SM00528"/>
    </source>
</evidence>
<dbReference type="PANTHER" id="PTHR38097:SF2">
    <property type="entry name" value="DNA-BINDING PROTEIN STPA"/>
    <property type="match status" value="1"/>
</dbReference>
<dbReference type="EMBL" id="CP036200">
    <property type="protein sequence ID" value="QBF84068.1"/>
    <property type="molecule type" value="Genomic_DNA"/>
</dbReference>